<comment type="similarity">
    <text evidence="4">Belongs to the DtdA deacylase family.</text>
</comment>
<dbReference type="NCBIfam" id="NF003072">
    <property type="entry name" value="PRK03995.1-4"/>
    <property type="match status" value="1"/>
</dbReference>
<dbReference type="GO" id="GO:0051499">
    <property type="term" value="F:D-aminoacyl-tRNA deacylase activity"/>
    <property type="evidence" value="ECO:0007669"/>
    <property type="project" value="UniProtKB-UniRule"/>
</dbReference>
<accession>A0A7C4D7B1</accession>
<dbReference type="EMBL" id="DTBJ01000033">
    <property type="protein sequence ID" value="HGM58800.1"/>
    <property type="molecule type" value="Genomic_DNA"/>
</dbReference>
<dbReference type="PANTHER" id="PTHR34667">
    <property type="entry name" value="D-AMINOACYL-TRNA DEACYLASE"/>
    <property type="match status" value="1"/>
</dbReference>
<dbReference type="PANTHER" id="PTHR34667:SF1">
    <property type="entry name" value="D-AMINOACYL-TRNA DEACYLASE"/>
    <property type="match status" value="1"/>
</dbReference>
<evidence type="ECO:0000313" key="5">
    <source>
        <dbReference type="EMBL" id="HGM58800.1"/>
    </source>
</evidence>
<dbReference type="GO" id="GO:0019478">
    <property type="term" value="P:D-amino acid catabolic process"/>
    <property type="evidence" value="ECO:0007669"/>
    <property type="project" value="UniProtKB-UniRule"/>
</dbReference>
<proteinExistence type="inferred from homology"/>
<comment type="cofactor">
    <cofactor evidence="4">
        <name>Zn(2+)</name>
        <dbReference type="ChEBI" id="CHEBI:29105"/>
    </cofactor>
    <text evidence="4">Binds 2 Zn(2+) ions per subunit.</text>
</comment>
<dbReference type="InterPro" id="IPR007508">
    <property type="entry name" value="DtdA"/>
</dbReference>
<comment type="function">
    <text evidence="4">D-aminoacyl-tRNA deacylase with broad substrate specificity. By recycling D-aminoacyl-tRNA to D-amino acids and free tRNA molecules, this enzyme counteracts the toxicity associated with the formation of D-aminoacyl-tRNA entities in vivo.</text>
</comment>
<evidence type="ECO:0000256" key="2">
    <source>
        <dbReference type="ARBA" id="ARBA00022801"/>
    </source>
</evidence>
<keyword evidence="1 4" id="KW-0479">Metal-binding</keyword>
<evidence type="ECO:0000256" key="1">
    <source>
        <dbReference type="ARBA" id="ARBA00022723"/>
    </source>
</evidence>
<dbReference type="InterPro" id="IPR018033">
    <property type="entry name" value="Deacylase_DtdA_archaea"/>
</dbReference>
<comment type="caution">
    <text evidence="5">The sequence shown here is derived from an EMBL/GenBank/DDBJ whole genome shotgun (WGS) entry which is preliminary data.</text>
</comment>
<name>A0A7C4D7B1_STAMA</name>
<keyword evidence="2 4" id="KW-0378">Hydrolase</keyword>
<comment type="catalytic activity">
    <reaction evidence="4">
        <text>a D-aminoacyl-tRNA + H2O = a tRNA + a D-alpha-amino acid + H(+)</text>
        <dbReference type="Rhea" id="RHEA:13953"/>
        <dbReference type="Rhea" id="RHEA-COMP:10123"/>
        <dbReference type="Rhea" id="RHEA-COMP:10124"/>
        <dbReference type="ChEBI" id="CHEBI:15377"/>
        <dbReference type="ChEBI" id="CHEBI:15378"/>
        <dbReference type="ChEBI" id="CHEBI:59871"/>
        <dbReference type="ChEBI" id="CHEBI:78442"/>
        <dbReference type="ChEBI" id="CHEBI:79333"/>
        <dbReference type="EC" id="3.1.1.96"/>
    </reaction>
</comment>
<comment type="subunit">
    <text evidence="4">Monomer.</text>
</comment>
<reference evidence="5" key="1">
    <citation type="journal article" date="2020" name="mSystems">
        <title>Genome- and Community-Level Interaction Insights into Carbon Utilization and Element Cycling Functions of Hydrothermarchaeota in Hydrothermal Sediment.</title>
        <authorList>
            <person name="Zhou Z."/>
            <person name="Liu Y."/>
            <person name="Xu W."/>
            <person name="Pan J."/>
            <person name="Luo Z.H."/>
            <person name="Li M."/>
        </authorList>
    </citation>
    <scope>NUCLEOTIDE SEQUENCE [LARGE SCALE GENOMIC DNA]</scope>
    <source>
        <strain evidence="5">SpSt-642</strain>
    </source>
</reference>
<comment type="catalytic activity">
    <reaction evidence="4">
        <text>glycyl-tRNA(Ala) + H2O = tRNA(Ala) + glycine + H(+)</text>
        <dbReference type="Rhea" id="RHEA:53744"/>
        <dbReference type="Rhea" id="RHEA-COMP:9657"/>
        <dbReference type="Rhea" id="RHEA-COMP:13640"/>
        <dbReference type="ChEBI" id="CHEBI:15377"/>
        <dbReference type="ChEBI" id="CHEBI:15378"/>
        <dbReference type="ChEBI" id="CHEBI:57305"/>
        <dbReference type="ChEBI" id="CHEBI:78442"/>
        <dbReference type="ChEBI" id="CHEBI:78522"/>
        <dbReference type="EC" id="3.1.1.96"/>
    </reaction>
</comment>
<protein>
    <recommendedName>
        <fullName evidence="4">D-aminoacyl-tRNA deacylase</fullName>
        <ecNumber evidence="4">3.1.1.96</ecNumber>
    </recommendedName>
</protein>
<dbReference type="SUPFAM" id="SSF142535">
    <property type="entry name" value="AF0625-like"/>
    <property type="match status" value="1"/>
</dbReference>
<dbReference type="EC" id="3.1.1.96" evidence="4"/>
<evidence type="ECO:0000256" key="3">
    <source>
        <dbReference type="ARBA" id="ARBA00022833"/>
    </source>
</evidence>
<dbReference type="AlphaFoldDB" id="A0A7C4D7B1"/>
<organism evidence="5">
    <name type="scientific">Staphylothermus marinus</name>
    <dbReference type="NCBI Taxonomy" id="2280"/>
    <lineage>
        <taxon>Archaea</taxon>
        <taxon>Thermoproteota</taxon>
        <taxon>Thermoprotei</taxon>
        <taxon>Desulfurococcales</taxon>
        <taxon>Desulfurococcaceae</taxon>
        <taxon>Staphylothermus</taxon>
    </lineage>
</organism>
<dbReference type="PIRSF" id="PIRSF016210">
    <property type="entry name" value="UCP016210"/>
    <property type="match status" value="1"/>
</dbReference>
<keyword evidence="3 4" id="KW-0862">Zinc</keyword>
<dbReference type="Gene3D" id="3.40.50.10700">
    <property type="entry name" value="AF0625-like"/>
    <property type="match status" value="1"/>
</dbReference>
<dbReference type="Gene3D" id="3.40.630.50">
    <property type="entry name" value="AF0625-like"/>
    <property type="match status" value="1"/>
</dbReference>
<dbReference type="GO" id="GO:0008270">
    <property type="term" value="F:zinc ion binding"/>
    <property type="evidence" value="ECO:0007669"/>
    <property type="project" value="UniProtKB-UniRule"/>
</dbReference>
<dbReference type="Pfam" id="PF04414">
    <property type="entry name" value="tRNA_deacylase"/>
    <property type="match status" value="1"/>
</dbReference>
<gene>
    <name evidence="4" type="primary">dtdA</name>
    <name evidence="5" type="ORF">ENU14_04370</name>
</gene>
<evidence type="ECO:0000256" key="4">
    <source>
        <dbReference type="HAMAP-Rule" id="MF_00562"/>
    </source>
</evidence>
<sequence length="273" mass="31178">MYGLVYSVKDPAGVGIASFLREYYGLDKCSFEIDSIDCFIHDNFILVGFIEDVIYFSFLDEKLPSSVSEYIVLSRHSSEQGIKSYTVHHTGNFGSADYGGRPGELGIANPVVSHKLLLNVKELCEEKNLIGVYEVSYEATHHGPTENSKPILFIEIGYSIEEWRDRRNHELIGLAIVDFIDKPVHFCKPVIGIGGGHYPRKHTELAFEENYCYGHIMAKHSLNYLTNRTLSKMIERSSVKPIFIIVEKKSTRVEHREIIQEFSRESGIEYIYI</sequence>
<dbReference type="HAMAP" id="MF_00562">
    <property type="entry name" value="Deacylase_DtdA"/>
    <property type="match status" value="1"/>
</dbReference>